<name>A0ABU7KCK1_9ACTN</name>
<dbReference type="GO" id="GO:0016491">
    <property type="term" value="F:oxidoreductase activity"/>
    <property type="evidence" value="ECO:0007669"/>
    <property type="project" value="UniProtKB-KW"/>
</dbReference>
<dbReference type="Pfam" id="PF01593">
    <property type="entry name" value="Amino_oxidase"/>
    <property type="match status" value="1"/>
</dbReference>
<dbReference type="PANTHER" id="PTHR10742">
    <property type="entry name" value="FLAVIN MONOAMINE OXIDASE"/>
    <property type="match status" value="1"/>
</dbReference>
<comment type="caution">
    <text evidence="2">The sequence shown here is derived from an EMBL/GenBank/DDBJ whole genome shotgun (WGS) entry which is preliminary data.</text>
</comment>
<dbReference type="PANTHER" id="PTHR10742:SF410">
    <property type="entry name" value="LYSINE-SPECIFIC HISTONE DEMETHYLASE 2"/>
    <property type="match status" value="1"/>
</dbReference>
<dbReference type="Gene3D" id="3.50.50.60">
    <property type="entry name" value="FAD/NAD(P)-binding domain"/>
    <property type="match status" value="1"/>
</dbReference>
<dbReference type="EC" id="1.-.-.-" evidence="2"/>
<reference evidence="2 3" key="1">
    <citation type="submission" date="2023-08" db="EMBL/GenBank/DDBJ databases">
        <authorList>
            <person name="Girao M."/>
            <person name="Carvalho M.F."/>
        </authorList>
    </citation>
    <scope>NUCLEOTIDE SEQUENCE [LARGE SCALE GENOMIC DNA]</scope>
    <source>
        <strain evidence="2 3">CT-R113</strain>
    </source>
</reference>
<gene>
    <name evidence="2" type="ORF">Q8791_22360</name>
</gene>
<dbReference type="PRINTS" id="PR00419">
    <property type="entry name" value="ADXRDTASE"/>
</dbReference>
<dbReference type="RefSeq" id="WP_330093724.1">
    <property type="nucleotide sequence ID" value="NZ_JAUZMY010000024.1"/>
</dbReference>
<dbReference type="InterPro" id="IPR002937">
    <property type="entry name" value="Amino_oxidase"/>
</dbReference>
<evidence type="ECO:0000313" key="2">
    <source>
        <dbReference type="EMBL" id="MEE2039963.1"/>
    </source>
</evidence>
<organism evidence="2 3">
    <name type="scientific">Nocardiopsis codii</name>
    <dbReference type="NCBI Taxonomy" id="3065942"/>
    <lineage>
        <taxon>Bacteria</taxon>
        <taxon>Bacillati</taxon>
        <taxon>Actinomycetota</taxon>
        <taxon>Actinomycetes</taxon>
        <taxon>Streptosporangiales</taxon>
        <taxon>Nocardiopsidaceae</taxon>
        <taxon>Nocardiopsis</taxon>
    </lineage>
</organism>
<proteinExistence type="predicted"/>
<dbReference type="InterPro" id="IPR036188">
    <property type="entry name" value="FAD/NAD-bd_sf"/>
</dbReference>
<dbReference type="InterPro" id="IPR050281">
    <property type="entry name" value="Flavin_monoamine_oxidase"/>
</dbReference>
<dbReference type="EMBL" id="JAUZMY010000024">
    <property type="protein sequence ID" value="MEE2039963.1"/>
    <property type="molecule type" value="Genomic_DNA"/>
</dbReference>
<feature type="domain" description="Amine oxidase" evidence="1">
    <location>
        <begin position="9"/>
        <end position="443"/>
    </location>
</feature>
<sequence>MIAIVGAGLAGLTCADELSRAGHEVTVYEASGRVGGRCWTVPEVFGGRGVERGAQLIDSGDTRVLRLLDGLGLGAVDLQASQDGRVGPLLRIGGAPYPLEEAVAEYGELDPVVRADRRAVGPAPGRGRMSPRALELDALSVDDYLERTVPGTRLARLLRTAYTWELGADAAELSALHLVNLLGANPPGEFGLFGPADARYAVREGTGRVAELLAERLPAPVRLGHELVALRRDSAGRTVLVLDRDGRTIEVRPDRTVLTVPFPVLSTRVDLSRAGFGPERTRAVRELGMGSAVRTHMEFSGRPWTAVGCNGAAVSDGGFQSCWDETLGLPGEGEPSVLVNLRTGRAPSDDPAEIAAEFLSEFDSLIPGVASAWTGRAVTWDWSAHPWSLGSYAFYRPGQFTDLAGTEAAPEGDCHFAGEHTSPHDSGMNGAIASGARAAQEIMGTT</sequence>
<dbReference type="SUPFAM" id="SSF54373">
    <property type="entry name" value="FAD-linked reductases, C-terminal domain"/>
    <property type="match status" value="1"/>
</dbReference>
<dbReference type="Proteomes" id="UP001356095">
    <property type="component" value="Unassembled WGS sequence"/>
</dbReference>
<keyword evidence="3" id="KW-1185">Reference proteome</keyword>
<dbReference type="SUPFAM" id="SSF51905">
    <property type="entry name" value="FAD/NAD(P)-binding domain"/>
    <property type="match status" value="1"/>
</dbReference>
<protein>
    <submittedName>
        <fullName evidence="2">NAD(P)/FAD-dependent oxidoreductase</fullName>
        <ecNumber evidence="2">1.-.-.-</ecNumber>
    </submittedName>
</protein>
<dbReference type="Gene3D" id="3.90.660.10">
    <property type="match status" value="1"/>
</dbReference>
<accession>A0ABU7KCK1</accession>
<keyword evidence="2" id="KW-0560">Oxidoreductase</keyword>
<dbReference type="Gene3D" id="1.10.405.10">
    <property type="entry name" value="Guanine Nucleotide Dissociation Inhibitor, domain 1"/>
    <property type="match status" value="1"/>
</dbReference>
<evidence type="ECO:0000259" key="1">
    <source>
        <dbReference type="Pfam" id="PF01593"/>
    </source>
</evidence>
<evidence type="ECO:0000313" key="3">
    <source>
        <dbReference type="Proteomes" id="UP001356095"/>
    </source>
</evidence>